<gene>
    <name evidence="8" type="ORF">CVM52_10205</name>
</gene>
<evidence type="ECO:0000256" key="4">
    <source>
        <dbReference type="ARBA" id="ARBA00022729"/>
    </source>
</evidence>
<dbReference type="EMBL" id="PGTB01000030">
    <property type="protein sequence ID" value="PJE36810.1"/>
    <property type="molecule type" value="Genomic_DNA"/>
</dbReference>
<dbReference type="InterPro" id="IPR050957">
    <property type="entry name" value="BMP_lipoprotein"/>
</dbReference>
<keyword evidence="5" id="KW-0472">Membrane</keyword>
<dbReference type="GO" id="GO:0005886">
    <property type="term" value="C:plasma membrane"/>
    <property type="evidence" value="ECO:0007669"/>
    <property type="project" value="UniProtKB-SubCell"/>
</dbReference>
<keyword evidence="9" id="KW-1185">Reference proteome</keyword>
<evidence type="ECO:0000256" key="1">
    <source>
        <dbReference type="ARBA" id="ARBA00004193"/>
    </source>
</evidence>
<dbReference type="InterPro" id="IPR006311">
    <property type="entry name" value="TAT_signal"/>
</dbReference>
<reference evidence="8 9" key="1">
    <citation type="journal article" date="2018" name="Int. J. Syst. Evol. Microbiol.">
        <title>Pseudooceanicola lipolyticus sp. nov., a marine alphaproteobacterium, reclassification of Oceanicola flagellatus as Pseudooceanicola flagellatus comb. nov. and emended description of the genus Pseudooceanicola.</title>
        <authorList>
            <person name="Huang M.-M."/>
            <person name="Guo L.-L."/>
            <person name="Wu Y.-H."/>
            <person name="Lai Q.-L."/>
            <person name="Shao Z.-Z."/>
            <person name="Wang C.-S."/>
            <person name="Wu M."/>
            <person name="Xu X.-W."/>
        </authorList>
    </citation>
    <scope>NUCLEOTIDE SEQUENCE [LARGE SCALE GENOMIC DNA]</scope>
    <source>
        <strain evidence="8 9">157</strain>
    </source>
</reference>
<dbReference type="SUPFAM" id="SSF53822">
    <property type="entry name" value="Periplasmic binding protein-like I"/>
    <property type="match status" value="1"/>
</dbReference>
<evidence type="ECO:0000313" key="8">
    <source>
        <dbReference type="EMBL" id="PJE36810.1"/>
    </source>
</evidence>
<evidence type="ECO:0000256" key="6">
    <source>
        <dbReference type="ARBA" id="ARBA00023288"/>
    </source>
</evidence>
<comment type="caution">
    <text evidence="8">The sequence shown here is derived from an EMBL/GenBank/DDBJ whole genome shotgun (WGS) entry which is preliminary data.</text>
</comment>
<keyword evidence="4" id="KW-0732">Signal</keyword>
<organism evidence="8 9">
    <name type="scientific">Pseudooceanicola lipolyticus</name>
    <dbReference type="NCBI Taxonomy" id="2029104"/>
    <lineage>
        <taxon>Bacteria</taxon>
        <taxon>Pseudomonadati</taxon>
        <taxon>Pseudomonadota</taxon>
        <taxon>Alphaproteobacteria</taxon>
        <taxon>Rhodobacterales</taxon>
        <taxon>Paracoccaceae</taxon>
        <taxon>Pseudooceanicola</taxon>
    </lineage>
</organism>
<dbReference type="RefSeq" id="WP_100162409.1">
    <property type="nucleotide sequence ID" value="NZ_PGTB01000030.1"/>
</dbReference>
<dbReference type="CDD" id="cd06304">
    <property type="entry name" value="PBP1_BmpA_Med_PnrA-like"/>
    <property type="match status" value="1"/>
</dbReference>
<evidence type="ECO:0000313" key="9">
    <source>
        <dbReference type="Proteomes" id="UP000231553"/>
    </source>
</evidence>
<dbReference type="Proteomes" id="UP000231553">
    <property type="component" value="Unassembled WGS sequence"/>
</dbReference>
<evidence type="ECO:0000259" key="7">
    <source>
        <dbReference type="Pfam" id="PF02608"/>
    </source>
</evidence>
<dbReference type="Pfam" id="PF02608">
    <property type="entry name" value="Bmp"/>
    <property type="match status" value="1"/>
</dbReference>
<dbReference type="PANTHER" id="PTHR34296:SF2">
    <property type="entry name" value="ABC TRANSPORTER GUANOSINE-BINDING PROTEIN NUPN"/>
    <property type="match status" value="1"/>
</dbReference>
<comment type="subcellular location">
    <subcellularLocation>
        <location evidence="1">Cell membrane</location>
        <topology evidence="1">Lipid-anchor</topology>
    </subcellularLocation>
</comment>
<evidence type="ECO:0000256" key="3">
    <source>
        <dbReference type="ARBA" id="ARBA00022475"/>
    </source>
</evidence>
<sequence length="344" mass="35601">MTKLELNLKRRAVLTGLGAGLAAMTLPTTLLAASPRKVVLLMAGGIADGGWNTLAFRGLEELAAMDGIETAYVENVTQARAPEIARGYADDGFDLVIGHGYEFGALMAEIAPEYPDQSFFATTYAPGADIPANVRYADLAYVAVAYAAGALAALISEEGRAVGFVGGGDNPTQQSMGRAFAGGAEETVAGIKGLGIVTGDYHDAAKGKEAALTMIGNGADVIWHAADVTGLGAIQGVAESEGVKALGCYANQTSIAPQEIATSFAMNLGWMVVQLGTAIANGSFVGGEEWKPTVAEMWSAVYGEGDDAVPVNPDLVSEESYAVFTEVMEKLSSGEIDVTRFLQG</sequence>
<dbReference type="InterPro" id="IPR003760">
    <property type="entry name" value="PnrA-like"/>
</dbReference>
<dbReference type="InterPro" id="IPR028082">
    <property type="entry name" value="Peripla_BP_I"/>
</dbReference>
<accession>A0A2M8J1Z6</accession>
<proteinExistence type="inferred from homology"/>
<evidence type="ECO:0000256" key="2">
    <source>
        <dbReference type="ARBA" id="ARBA00008610"/>
    </source>
</evidence>
<dbReference type="PROSITE" id="PS51318">
    <property type="entry name" value="TAT"/>
    <property type="match status" value="1"/>
</dbReference>
<protein>
    <submittedName>
        <fullName evidence="8">Sugar ABC transporter substrate-binding protein</fullName>
    </submittedName>
</protein>
<dbReference type="PANTHER" id="PTHR34296">
    <property type="entry name" value="TRANSCRIPTIONAL ACTIVATOR PROTEIN MED"/>
    <property type="match status" value="1"/>
</dbReference>
<dbReference type="AlphaFoldDB" id="A0A2M8J1Z6"/>
<keyword evidence="3" id="KW-1003">Cell membrane</keyword>
<name>A0A2M8J1Z6_9RHOB</name>
<dbReference type="OrthoDB" id="9776364at2"/>
<comment type="similarity">
    <text evidence="2">Belongs to the BMP lipoprotein family.</text>
</comment>
<feature type="domain" description="ABC transporter substrate-binding protein PnrA-like" evidence="7">
    <location>
        <begin position="37"/>
        <end position="291"/>
    </location>
</feature>
<evidence type="ECO:0000256" key="5">
    <source>
        <dbReference type="ARBA" id="ARBA00023136"/>
    </source>
</evidence>
<keyword evidence="6" id="KW-0449">Lipoprotein</keyword>
<dbReference type="Gene3D" id="3.40.50.2300">
    <property type="match status" value="2"/>
</dbReference>